<evidence type="ECO:0000313" key="2">
    <source>
        <dbReference type="Proteomes" id="UP000112478"/>
    </source>
</evidence>
<keyword evidence="2" id="KW-1185">Reference proteome</keyword>
<dbReference type="KEGG" id="vg:20712859"/>
<evidence type="ECO:0000313" key="1">
    <source>
        <dbReference type="EMBL" id="AIS40923.1"/>
    </source>
</evidence>
<dbReference type="Proteomes" id="UP000112478">
    <property type="component" value="Segment"/>
</dbReference>
<dbReference type="GeneID" id="20712859"/>
<proteinExistence type="predicted"/>
<accession>A0A097A5I2</accession>
<reference evidence="1 2" key="1">
    <citation type="submission" date="2014-08" db="EMBL/GenBank/DDBJ databases">
        <authorList>
            <person name="Ng T.F.F."/>
            <person name="Miller M."/>
            <person name="Kondov N.O."/>
            <person name="Dodd E."/>
            <person name="Deng X."/>
            <person name="Delwart E."/>
        </authorList>
    </citation>
    <scope>NUCLEOTIDE SEQUENCE [LARGE SCALE GENOMIC DNA]</scope>
    <source>
        <strain evidence="1">6831-13</strain>
    </source>
</reference>
<protein>
    <submittedName>
        <fullName evidence="1">Agnoprotein</fullName>
    </submittedName>
</protein>
<dbReference type="RefSeq" id="YP_009091981.1">
    <property type="nucleotide sequence ID" value="NC_025259.1"/>
</dbReference>
<organism evidence="1 2">
    <name type="scientific">Sea otter polyomavirus 1</name>
    <dbReference type="NCBI Taxonomy" id="1552409"/>
    <lineage>
        <taxon>Viruses</taxon>
        <taxon>Monodnaviria</taxon>
        <taxon>Shotokuvirae</taxon>
        <taxon>Cossaviricota</taxon>
        <taxon>Papovaviricetes</taxon>
        <taxon>Sepolyvirales</taxon>
        <taxon>Polyomaviridae</taxon>
    </lineage>
</organism>
<name>A0A097A5I2_9POLY</name>
<dbReference type="EMBL" id="KM282376">
    <property type="protein sequence ID" value="AIS40923.1"/>
    <property type="molecule type" value="Genomic_DNA"/>
</dbReference>
<sequence length="69" mass="8226">MSQECTDLYLKQGQHQLEKCTDQYLAPKEQPEDLYVLFWNSYLTWSRTRTRGIKGMGKKQRGNCQDPKR</sequence>